<sequence length="536" mass="59833">MKVYQLFLAAVACSAAAIEYGDDEPSYFYDVSAGSQLPIHLPPKSAAEPPGAPVLKSIYETISGSPEFTKLTKALEFDEETLKVLNDSSSSLTFFAVPDWALKDPKDKHPHQDNFESLIDNTSGFYDLEAVVSMLDTGESSPGEDEDKDKRKKFLKKILHAILSYHTLPNALTQFELAANITYATSLELPDGSLDGKPLRIHVEKKGPIASPLKVNFFNTLTWETKASNGVVHTISRPLLPPPPIFQEAFLLYQAFSTYTSAIQRVGLVEELDLRHKPGKKGEKGTLQGAPVVTSFIPINKAFNKLPLKLRLFLFSPFGEHVLKKILQYHTVPELLIHSDYLYNSTSGEEIELNNFSSLEGLDLEHGCDHDEFHLESHFQPPFDPKVRYPISQAMPRPYRHIGPDTSSGLPPSPFPKPELIFASNITVPTLFENHTLDLTIAKYKLTVPFPGPDPHSLFIHRVFVNGERAVLTDVPSRNGAAHVLARLINPHKDKKHGPPGKDAHVAHDDENEWAGWEEWLPKWADEKDLTNEDCT</sequence>
<dbReference type="GO" id="GO:0000329">
    <property type="term" value="C:fungal-type vacuole membrane"/>
    <property type="evidence" value="ECO:0007669"/>
    <property type="project" value="TreeGrafter"/>
</dbReference>
<organism evidence="3 4">
    <name type="scientific">Pleurotus eryngii</name>
    <name type="common">Boletus of the steppes</name>
    <dbReference type="NCBI Taxonomy" id="5323"/>
    <lineage>
        <taxon>Eukaryota</taxon>
        <taxon>Fungi</taxon>
        <taxon>Dikarya</taxon>
        <taxon>Basidiomycota</taxon>
        <taxon>Agaricomycotina</taxon>
        <taxon>Agaricomycetes</taxon>
        <taxon>Agaricomycetidae</taxon>
        <taxon>Agaricales</taxon>
        <taxon>Pleurotineae</taxon>
        <taxon>Pleurotaceae</taxon>
        <taxon>Pleurotus</taxon>
    </lineage>
</organism>
<feature type="domain" description="FAS1" evidence="2">
    <location>
        <begin position="55"/>
        <end position="239"/>
    </location>
</feature>
<dbReference type="InterPro" id="IPR036378">
    <property type="entry name" value="FAS1_dom_sf"/>
</dbReference>
<name>A0A9P5ZYJ8_PLEER</name>
<dbReference type="Gene3D" id="2.30.180.10">
    <property type="entry name" value="FAS1 domain"/>
    <property type="match status" value="2"/>
</dbReference>
<evidence type="ECO:0000313" key="4">
    <source>
        <dbReference type="Proteomes" id="UP000807025"/>
    </source>
</evidence>
<comment type="caution">
    <text evidence="3">The sequence shown here is derived from an EMBL/GenBank/DDBJ whole genome shotgun (WGS) entry which is preliminary data.</text>
</comment>
<evidence type="ECO:0000259" key="2">
    <source>
        <dbReference type="PROSITE" id="PS50213"/>
    </source>
</evidence>
<evidence type="ECO:0000313" key="3">
    <source>
        <dbReference type="EMBL" id="KAF9496031.1"/>
    </source>
</evidence>
<dbReference type="InterPro" id="IPR050904">
    <property type="entry name" value="Adhesion/Biosynth-related"/>
</dbReference>
<evidence type="ECO:0000256" key="1">
    <source>
        <dbReference type="SAM" id="SignalP"/>
    </source>
</evidence>
<dbReference type="GO" id="GO:0005615">
    <property type="term" value="C:extracellular space"/>
    <property type="evidence" value="ECO:0007669"/>
    <property type="project" value="TreeGrafter"/>
</dbReference>
<proteinExistence type="predicted"/>
<feature type="chain" id="PRO_5040183656" description="FAS1 domain-containing protein" evidence="1">
    <location>
        <begin position="17"/>
        <end position="536"/>
    </location>
</feature>
<feature type="signal peptide" evidence="1">
    <location>
        <begin position="1"/>
        <end position="16"/>
    </location>
</feature>
<dbReference type="Proteomes" id="UP000807025">
    <property type="component" value="Unassembled WGS sequence"/>
</dbReference>
<dbReference type="AlphaFoldDB" id="A0A9P5ZYJ8"/>
<accession>A0A9P5ZYJ8</accession>
<dbReference type="Pfam" id="PF02469">
    <property type="entry name" value="Fasciclin"/>
    <property type="match status" value="2"/>
</dbReference>
<dbReference type="SMART" id="SM00554">
    <property type="entry name" value="FAS1"/>
    <property type="match status" value="2"/>
</dbReference>
<reference evidence="3" key="1">
    <citation type="submission" date="2020-11" db="EMBL/GenBank/DDBJ databases">
        <authorList>
            <consortium name="DOE Joint Genome Institute"/>
            <person name="Ahrendt S."/>
            <person name="Riley R."/>
            <person name="Andreopoulos W."/>
            <person name="Labutti K."/>
            <person name="Pangilinan J."/>
            <person name="Ruiz-Duenas F.J."/>
            <person name="Barrasa J.M."/>
            <person name="Sanchez-Garcia M."/>
            <person name="Camarero S."/>
            <person name="Miyauchi S."/>
            <person name="Serrano A."/>
            <person name="Linde D."/>
            <person name="Babiker R."/>
            <person name="Drula E."/>
            <person name="Ayuso-Fernandez I."/>
            <person name="Pacheco R."/>
            <person name="Padilla G."/>
            <person name="Ferreira P."/>
            <person name="Barriuso J."/>
            <person name="Kellner H."/>
            <person name="Castanera R."/>
            <person name="Alfaro M."/>
            <person name="Ramirez L."/>
            <person name="Pisabarro A.G."/>
            <person name="Kuo A."/>
            <person name="Tritt A."/>
            <person name="Lipzen A."/>
            <person name="He G."/>
            <person name="Yan M."/>
            <person name="Ng V."/>
            <person name="Cullen D."/>
            <person name="Martin F."/>
            <person name="Rosso M.-N."/>
            <person name="Henrissat B."/>
            <person name="Hibbett D."/>
            <person name="Martinez A.T."/>
            <person name="Grigoriev I.V."/>
        </authorList>
    </citation>
    <scope>NUCLEOTIDE SEQUENCE</scope>
    <source>
        <strain evidence="3">ATCC 90797</strain>
    </source>
</reference>
<dbReference type="InterPro" id="IPR000782">
    <property type="entry name" value="FAS1_domain"/>
</dbReference>
<dbReference type="PANTHER" id="PTHR10900:SF122">
    <property type="entry name" value="FAS1 DOMAIN-CONTAINING PROTEIN"/>
    <property type="match status" value="1"/>
</dbReference>
<keyword evidence="1" id="KW-0732">Signal</keyword>
<gene>
    <name evidence="3" type="ORF">BDN71DRAFT_798535</name>
</gene>
<dbReference type="PROSITE" id="PS50213">
    <property type="entry name" value="FAS1"/>
    <property type="match status" value="2"/>
</dbReference>
<dbReference type="EMBL" id="MU154556">
    <property type="protein sequence ID" value="KAF9496031.1"/>
    <property type="molecule type" value="Genomic_DNA"/>
</dbReference>
<dbReference type="SUPFAM" id="SSF82153">
    <property type="entry name" value="FAS1 domain"/>
    <property type="match status" value="2"/>
</dbReference>
<protein>
    <recommendedName>
        <fullName evidence="2">FAS1 domain-containing protein</fullName>
    </recommendedName>
</protein>
<keyword evidence="4" id="KW-1185">Reference proteome</keyword>
<dbReference type="PANTHER" id="PTHR10900">
    <property type="entry name" value="PERIOSTIN-RELATED"/>
    <property type="match status" value="1"/>
</dbReference>
<dbReference type="OrthoDB" id="7700931at2759"/>
<dbReference type="GO" id="GO:0016236">
    <property type="term" value="P:macroautophagy"/>
    <property type="evidence" value="ECO:0007669"/>
    <property type="project" value="TreeGrafter"/>
</dbReference>
<feature type="domain" description="FAS1" evidence="2">
    <location>
        <begin position="243"/>
        <end position="489"/>
    </location>
</feature>